<gene>
    <name evidence="3" type="ORF">DEJ48_20395</name>
</gene>
<dbReference type="RefSeq" id="WP_150217570.1">
    <property type="nucleotide sequence ID" value="NZ_CP029192.1"/>
</dbReference>
<dbReference type="AlphaFoldDB" id="A0A5P2BYC5"/>
<keyword evidence="1" id="KW-0472">Membrane</keyword>
<dbReference type="InterPro" id="IPR055568">
    <property type="entry name" value="DUF7144"/>
</dbReference>
<feature type="transmembrane region" description="Helical" evidence="1">
    <location>
        <begin position="20"/>
        <end position="46"/>
    </location>
</feature>
<keyword evidence="1" id="KW-1133">Transmembrane helix</keyword>
<evidence type="ECO:0000259" key="2">
    <source>
        <dbReference type="Pfam" id="PF23636"/>
    </source>
</evidence>
<evidence type="ECO:0000313" key="3">
    <source>
        <dbReference type="EMBL" id="QES35476.1"/>
    </source>
</evidence>
<feature type="domain" description="DUF7144" evidence="2">
    <location>
        <begin position="23"/>
        <end position="136"/>
    </location>
</feature>
<dbReference type="OrthoDB" id="4482242at2"/>
<reference evidence="3 4" key="1">
    <citation type="submission" date="2018-05" db="EMBL/GenBank/DDBJ databases">
        <title>Streptomyces venezuelae.</title>
        <authorList>
            <person name="Kim W."/>
            <person name="Lee N."/>
            <person name="Cho B.-K."/>
        </authorList>
    </citation>
    <scope>NUCLEOTIDE SEQUENCE [LARGE SCALE GENOMIC DNA]</scope>
    <source>
        <strain evidence="3 4">ATCC 14584</strain>
    </source>
</reference>
<feature type="transmembrane region" description="Helical" evidence="1">
    <location>
        <begin position="116"/>
        <end position="134"/>
    </location>
</feature>
<sequence>MATSTPVHHRTSSTAQAAAAGLTVFAAVMLMIAGIMGFIRGLMAVLEDDVFLTTRDYVFQFDLTSWGWIHLILGVVAIGVSAGLFVAMAWARVLGVIIAGLLMIANFLSIPYYPFWSLTLIAVNGFIIWGLCVVRREDV</sequence>
<feature type="transmembrane region" description="Helical" evidence="1">
    <location>
        <begin position="66"/>
        <end position="86"/>
    </location>
</feature>
<dbReference type="Pfam" id="PF23636">
    <property type="entry name" value="DUF7144"/>
    <property type="match status" value="1"/>
</dbReference>
<evidence type="ECO:0000256" key="1">
    <source>
        <dbReference type="SAM" id="Phobius"/>
    </source>
</evidence>
<accession>A0A5P2BYC5</accession>
<protein>
    <recommendedName>
        <fullName evidence="2">DUF7144 domain-containing protein</fullName>
    </recommendedName>
</protein>
<dbReference type="EMBL" id="CP029192">
    <property type="protein sequence ID" value="QES35476.1"/>
    <property type="molecule type" value="Genomic_DNA"/>
</dbReference>
<name>A0A5P2BYC5_STRVZ</name>
<dbReference type="Proteomes" id="UP000322927">
    <property type="component" value="Chromosome"/>
</dbReference>
<evidence type="ECO:0000313" key="4">
    <source>
        <dbReference type="Proteomes" id="UP000322927"/>
    </source>
</evidence>
<feature type="transmembrane region" description="Helical" evidence="1">
    <location>
        <begin position="93"/>
        <end position="110"/>
    </location>
</feature>
<proteinExistence type="predicted"/>
<keyword evidence="1" id="KW-0812">Transmembrane</keyword>
<organism evidence="3 4">
    <name type="scientific">Streptomyces venezuelae</name>
    <dbReference type="NCBI Taxonomy" id="54571"/>
    <lineage>
        <taxon>Bacteria</taxon>
        <taxon>Bacillati</taxon>
        <taxon>Actinomycetota</taxon>
        <taxon>Actinomycetes</taxon>
        <taxon>Kitasatosporales</taxon>
        <taxon>Streptomycetaceae</taxon>
        <taxon>Streptomyces</taxon>
    </lineage>
</organism>